<dbReference type="Pfam" id="PF19279">
    <property type="entry name" value="YegS_C"/>
    <property type="match status" value="1"/>
</dbReference>
<dbReference type="Pfam" id="PF00781">
    <property type="entry name" value="DAGK_cat"/>
    <property type="match status" value="1"/>
</dbReference>
<keyword evidence="8" id="KW-0067">ATP-binding</keyword>
<keyword evidence="6" id="KW-0547">Nucleotide-binding</keyword>
<dbReference type="NCBIfam" id="TIGR00147">
    <property type="entry name" value="YegS/Rv2252/BmrU family lipid kinase"/>
    <property type="match status" value="1"/>
</dbReference>
<evidence type="ECO:0000313" key="16">
    <source>
        <dbReference type="Proteomes" id="UP001519287"/>
    </source>
</evidence>
<feature type="compositionally biased region" description="Acidic residues" evidence="13">
    <location>
        <begin position="328"/>
        <end position="339"/>
    </location>
</feature>
<evidence type="ECO:0000256" key="2">
    <source>
        <dbReference type="ARBA" id="ARBA00005983"/>
    </source>
</evidence>
<evidence type="ECO:0000256" key="8">
    <source>
        <dbReference type="ARBA" id="ARBA00022840"/>
    </source>
</evidence>
<dbReference type="SUPFAM" id="SSF111331">
    <property type="entry name" value="NAD kinase/diacylglycerol kinase-like"/>
    <property type="match status" value="1"/>
</dbReference>
<keyword evidence="7 15" id="KW-0418">Kinase</keyword>
<dbReference type="InterPro" id="IPR017438">
    <property type="entry name" value="ATP-NAD_kinase_N"/>
</dbReference>
<dbReference type="InterPro" id="IPR016064">
    <property type="entry name" value="NAD/diacylglycerol_kinase_sf"/>
</dbReference>
<comment type="similarity">
    <text evidence="2">Belongs to the diacylglycerol/lipid kinase family.</text>
</comment>
<evidence type="ECO:0000256" key="6">
    <source>
        <dbReference type="ARBA" id="ARBA00022741"/>
    </source>
</evidence>
<keyword evidence="10" id="KW-0443">Lipid metabolism</keyword>
<evidence type="ECO:0000256" key="4">
    <source>
        <dbReference type="ARBA" id="ARBA00022679"/>
    </source>
</evidence>
<feature type="domain" description="DAGKc" evidence="14">
    <location>
        <begin position="1"/>
        <end position="132"/>
    </location>
</feature>
<dbReference type="PANTHER" id="PTHR12358:SF106">
    <property type="entry name" value="LIPID KINASE YEGS"/>
    <property type="match status" value="1"/>
</dbReference>
<feature type="region of interest" description="Disordered" evidence="13">
    <location>
        <begin position="312"/>
        <end position="346"/>
    </location>
</feature>
<dbReference type="PROSITE" id="PS50146">
    <property type="entry name" value="DAGK"/>
    <property type="match status" value="1"/>
</dbReference>
<evidence type="ECO:0000256" key="7">
    <source>
        <dbReference type="ARBA" id="ARBA00022777"/>
    </source>
</evidence>
<dbReference type="InterPro" id="IPR045540">
    <property type="entry name" value="YegS/DAGK_C"/>
</dbReference>
<keyword evidence="16" id="KW-1185">Reference proteome</keyword>
<evidence type="ECO:0000256" key="13">
    <source>
        <dbReference type="SAM" id="MobiDB-lite"/>
    </source>
</evidence>
<accession>A0ABS4J7K9</accession>
<evidence type="ECO:0000313" key="15">
    <source>
        <dbReference type="EMBL" id="MBP1995808.1"/>
    </source>
</evidence>
<dbReference type="SMART" id="SM00046">
    <property type="entry name" value="DAGKc"/>
    <property type="match status" value="1"/>
</dbReference>
<keyword evidence="11" id="KW-0594">Phospholipid biosynthesis</keyword>
<dbReference type="InterPro" id="IPR001206">
    <property type="entry name" value="Diacylglycerol_kinase_cat_dom"/>
</dbReference>
<dbReference type="NCBIfam" id="NF009874">
    <property type="entry name" value="PRK13337.1"/>
    <property type="match status" value="1"/>
</dbReference>
<organism evidence="15 16">
    <name type="scientific">Paenibacillus eucommiae</name>
    <dbReference type="NCBI Taxonomy" id="1355755"/>
    <lineage>
        <taxon>Bacteria</taxon>
        <taxon>Bacillati</taxon>
        <taxon>Bacillota</taxon>
        <taxon>Bacilli</taxon>
        <taxon>Bacillales</taxon>
        <taxon>Paenibacillaceae</taxon>
        <taxon>Paenibacillus</taxon>
    </lineage>
</organism>
<evidence type="ECO:0000256" key="5">
    <source>
        <dbReference type="ARBA" id="ARBA00022723"/>
    </source>
</evidence>
<name>A0ABS4J7K9_9BACL</name>
<keyword evidence="4 15" id="KW-0808">Transferase</keyword>
<evidence type="ECO:0000259" key="14">
    <source>
        <dbReference type="PROSITE" id="PS50146"/>
    </source>
</evidence>
<proteinExistence type="inferred from homology"/>
<dbReference type="InterPro" id="IPR050187">
    <property type="entry name" value="Lipid_Phosphate_FormReg"/>
</dbReference>
<dbReference type="Gene3D" id="3.40.50.10330">
    <property type="entry name" value="Probable inorganic polyphosphate/atp-NAD kinase, domain 1"/>
    <property type="match status" value="1"/>
</dbReference>
<evidence type="ECO:0000256" key="12">
    <source>
        <dbReference type="ARBA" id="ARBA00023264"/>
    </source>
</evidence>
<dbReference type="Proteomes" id="UP001519287">
    <property type="component" value="Unassembled WGS sequence"/>
</dbReference>
<keyword evidence="5" id="KW-0479">Metal-binding</keyword>
<comment type="caution">
    <text evidence="15">The sequence shown here is derived from an EMBL/GenBank/DDBJ whole genome shotgun (WGS) entry which is preliminary data.</text>
</comment>
<protein>
    <submittedName>
        <fullName evidence="15">Diacylglycerol kinase (ATP)</fullName>
        <ecNumber evidence="15">2.7.1.107</ecNumber>
    </submittedName>
</protein>
<reference evidence="15 16" key="1">
    <citation type="submission" date="2021-03" db="EMBL/GenBank/DDBJ databases">
        <title>Genomic Encyclopedia of Type Strains, Phase IV (KMG-IV): sequencing the most valuable type-strain genomes for metagenomic binning, comparative biology and taxonomic classification.</title>
        <authorList>
            <person name="Goeker M."/>
        </authorList>
    </citation>
    <scope>NUCLEOTIDE SEQUENCE [LARGE SCALE GENOMIC DNA]</scope>
    <source>
        <strain evidence="15 16">DSM 26048</strain>
    </source>
</reference>
<keyword evidence="12" id="KW-1208">Phospholipid metabolism</keyword>
<keyword evidence="3" id="KW-0444">Lipid biosynthesis</keyword>
<evidence type="ECO:0000256" key="1">
    <source>
        <dbReference type="ARBA" id="ARBA00001946"/>
    </source>
</evidence>
<dbReference type="RefSeq" id="WP_209977657.1">
    <property type="nucleotide sequence ID" value="NZ_JAGGLB010000039.1"/>
</dbReference>
<dbReference type="GO" id="GO:0004143">
    <property type="term" value="F:ATP-dependent diacylglycerol kinase activity"/>
    <property type="evidence" value="ECO:0007669"/>
    <property type="project" value="UniProtKB-EC"/>
</dbReference>
<sequence>MMKRARLIYNPTSGREEMKKRLPDILQRLERGGLETSTHATIGEGDATLAASRAVDEGFDVIIAAGGDGTLCEVVNGMAEREHSPKLGILPLGTTNDFARALNIPKNWEQACDIIVKQYSRDIDVGKLNNRYFINIAGGGSMTELTYEVPSKLKTVIGQLAYYMKGLEKLPRLRPTEIYIKSEEMTLHEEVMMFLISNSNSVGGFEKLSPDASLNDGLFDVIILKRCNLAEFIRVVSMALRGEHLNDPNIIHFQTRHIEVSSPDYVQLNLDGEFGGTLPCVVTNLQNHLQVIVDESGQSTYKKTLMETITKPFQHNGHGHEETHYESFEEDEDAEEREDESGRGGK</sequence>
<keyword evidence="9" id="KW-0460">Magnesium</keyword>
<evidence type="ECO:0000256" key="11">
    <source>
        <dbReference type="ARBA" id="ARBA00023209"/>
    </source>
</evidence>
<dbReference type="PANTHER" id="PTHR12358">
    <property type="entry name" value="SPHINGOSINE KINASE"/>
    <property type="match status" value="1"/>
</dbReference>
<dbReference type="InterPro" id="IPR005218">
    <property type="entry name" value="Diacylglycerol/lipid_kinase"/>
</dbReference>
<evidence type="ECO:0000256" key="10">
    <source>
        <dbReference type="ARBA" id="ARBA00023098"/>
    </source>
</evidence>
<feature type="compositionally biased region" description="Basic and acidic residues" evidence="13">
    <location>
        <begin position="318"/>
        <end position="327"/>
    </location>
</feature>
<dbReference type="Gene3D" id="2.60.200.40">
    <property type="match status" value="1"/>
</dbReference>
<evidence type="ECO:0000256" key="9">
    <source>
        <dbReference type="ARBA" id="ARBA00022842"/>
    </source>
</evidence>
<comment type="cofactor">
    <cofactor evidence="1">
        <name>Mg(2+)</name>
        <dbReference type="ChEBI" id="CHEBI:18420"/>
    </cofactor>
</comment>
<evidence type="ECO:0000256" key="3">
    <source>
        <dbReference type="ARBA" id="ARBA00022516"/>
    </source>
</evidence>
<gene>
    <name evidence="15" type="ORF">J2Z66_007450</name>
</gene>
<dbReference type="EC" id="2.7.1.107" evidence="15"/>
<dbReference type="EMBL" id="JAGGLB010000039">
    <property type="protein sequence ID" value="MBP1995808.1"/>
    <property type="molecule type" value="Genomic_DNA"/>
</dbReference>
<dbReference type="NCBIfam" id="NF009603">
    <property type="entry name" value="PRK13055.1"/>
    <property type="match status" value="1"/>
</dbReference>